<keyword evidence="2" id="KW-1185">Reference proteome</keyword>
<gene>
    <name evidence="1" type="ORF">U0070_006554</name>
</gene>
<evidence type="ECO:0000313" key="1">
    <source>
        <dbReference type="EMBL" id="KAK7828769.1"/>
    </source>
</evidence>
<dbReference type="EMBL" id="JBBHLL010000024">
    <property type="protein sequence ID" value="KAK7828769.1"/>
    <property type="molecule type" value="Genomic_DNA"/>
</dbReference>
<accession>A0AAW0JP67</accession>
<evidence type="ECO:0000313" key="2">
    <source>
        <dbReference type="Proteomes" id="UP001488838"/>
    </source>
</evidence>
<organism evidence="1 2">
    <name type="scientific">Myodes glareolus</name>
    <name type="common">Bank vole</name>
    <name type="synonym">Clethrionomys glareolus</name>
    <dbReference type="NCBI Taxonomy" id="447135"/>
    <lineage>
        <taxon>Eukaryota</taxon>
        <taxon>Metazoa</taxon>
        <taxon>Chordata</taxon>
        <taxon>Craniata</taxon>
        <taxon>Vertebrata</taxon>
        <taxon>Euteleostomi</taxon>
        <taxon>Mammalia</taxon>
        <taxon>Eutheria</taxon>
        <taxon>Euarchontoglires</taxon>
        <taxon>Glires</taxon>
        <taxon>Rodentia</taxon>
        <taxon>Myomorpha</taxon>
        <taxon>Muroidea</taxon>
        <taxon>Cricetidae</taxon>
        <taxon>Arvicolinae</taxon>
        <taxon>Myodes</taxon>
    </lineage>
</organism>
<comment type="caution">
    <text evidence="1">The sequence shown here is derived from an EMBL/GenBank/DDBJ whole genome shotgun (WGS) entry which is preliminary data.</text>
</comment>
<protein>
    <submittedName>
        <fullName evidence="1">Uncharacterized protein</fullName>
    </submittedName>
</protein>
<reference evidence="1 2" key="1">
    <citation type="journal article" date="2023" name="bioRxiv">
        <title>Conserved and derived expression patterns and positive selection on dental genes reveal complex evolutionary context of ever-growing rodent molars.</title>
        <authorList>
            <person name="Calamari Z.T."/>
            <person name="Song A."/>
            <person name="Cohen E."/>
            <person name="Akter M."/>
            <person name="Roy R.D."/>
            <person name="Hallikas O."/>
            <person name="Christensen M.M."/>
            <person name="Li P."/>
            <person name="Marangoni P."/>
            <person name="Jernvall J."/>
            <person name="Klein O.D."/>
        </authorList>
    </citation>
    <scope>NUCLEOTIDE SEQUENCE [LARGE SCALE GENOMIC DNA]</scope>
    <source>
        <strain evidence="1">V071</strain>
    </source>
</reference>
<name>A0AAW0JP67_MYOGA</name>
<dbReference type="Proteomes" id="UP001488838">
    <property type="component" value="Unassembled WGS sequence"/>
</dbReference>
<proteinExistence type="predicted"/>
<sequence>MARATPRMNLFTNLDVITSAKTRVASCEVSTKEMKRNMDCKAVAVKTLKLFRISEVIRYQPG</sequence>
<dbReference type="AlphaFoldDB" id="A0AAW0JP67"/>